<dbReference type="AlphaFoldDB" id="A0A1T4V477"/>
<accession>A0A1T4V477</accession>
<gene>
    <name evidence="1" type="ORF">SAMN02745213_00742</name>
</gene>
<proteinExistence type="predicted"/>
<name>A0A1T4V477_9GAMM</name>
<organism evidence="1 2">
    <name type="scientific">Succinivibrio dextrinosolvens DSM 3072</name>
    <dbReference type="NCBI Taxonomy" id="1123324"/>
    <lineage>
        <taxon>Bacteria</taxon>
        <taxon>Pseudomonadati</taxon>
        <taxon>Pseudomonadota</taxon>
        <taxon>Gammaproteobacteria</taxon>
        <taxon>Aeromonadales</taxon>
        <taxon>Succinivibrionaceae</taxon>
        <taxon>Succinivibrio</taxon>
    </lineage>
</organism>
<keyword evidence="2" id="KW-1185">Reference proteome</keyword>
<protein>
    <submittedName>
        <fullName evidence="1">Uncharacterized protein</fullName>
    </submittedName>
</protein>
<dbReference type="Proteomes" id="UP000242432">
    <property type="component" value="Unassembled WGS sequence"/>
</dbReference>
<dbReference type="RefSeq" id="WP_078928286.1">
    <property type="nucleotide sequence ID" value="NZ_FUXX01000008.1"/>
</dbReference>
<sequence>MILKSTQITWKLKEGIVLKYGPDLDVPEKKDNNSELLSIATEKELDAMSQSQNTVVSSPDTAINVAVTDSENSTTSAEIAENVNSQTAPSLSPENIVEADRIPQSYPESINAHLVNVSSASPVVDGVPVSASSIPVTNGARWQSLPYRLRPKRADVFIDMQSSVDFLSSLADYLKKCGLDVKEYNDEFRYLPSDVILADVSRIIDAGSVLVLQRGKRYIWEALLKEFGARLNGN</sequence>
<reference evidence="2" key="1">
    <citation type="submission" date="2017-02" db="EMBL/GenBank/DDBJ databases">
        <authorList>
            <person name="Varghese N."/>
            <person name="Submissions S."/>
        </authorList>
    </citation>
    <scope>NUCLEOTIDE SEQUENCE [LARGE SCALE GENOMIC DNA]</scope>
    <source>
        <strain evidence="2">DSM 3072</strain>
    </source>
</reference>
<evidence type="ECO:0000313" key="1">
    <source>
        <dbReference type="EMBL" id="SKA59765.1"/>
    </source>
</evidence>
<evidence type="ECO:0000313" key="2">
    <source>
        <dbReference type="Proteomes" id="UP000242432"/>
    </source>
</evidence>
<dbReference type="EMBL" id="FUXX01000008">
    <property type="protein sequence ID" value="SKA59765.1"/>
    <property type="molecule type" value="Genomic_DNA"/>
</dbReference>